<accession>A0ABR6NJE3</accession>
<evidence type="ECO:0000313" key="2">
    <source>
        <dbReference type="Proteomes" id="UP001138540"/>
    </source>
</evidence>
<dbReference type="EMBL" id="JACHKA010000001">
    <property type="protein sequence ID" value="MBB5987400.1"/>
    <property type="molecule type" value="Genomic_DNA"/>
</dbReference>
<evidence type="ECO:0000313" key="1">
    <source>
        <dbReference type="EMBL" id="MBB5987400.1"/>
    </source>
</evidence>
<organism evidence="1 2">
    <name type="scientific">Sphingobium lignivorans</name>
    <dbReference type="NCBI Taxonomy" id="2735886"/>
    <lineage>
        <taxon>Bacteria</taxon>
        <taxon>Pseudomonadati</taxon>
        <taxon>Pseudomonadota</taxon>
        <taxon>Alphaproteobacteria</taxon>
        <taxon>Sphingomonadales</taxon>
        <taxon>Sphingomonadaceae</taxon>
        <taxon>Sphingobium</taxon>
    </lineage>
</organism>
<dbReference type="RefSeq" id="WP_184155904.1">
    <property type="nucleotide sequence ID" value="NZ_JACHKA010000001.1"/>
</dbReference>
<protein>
    <submittedName>
        <fullName evidence="1">Uncharacterized protein</fullName>
    </submittedName>
</protein>
<dbReference type="Proteomes" id="UP001138540">
    <property type="component" value="Unassembled WGS sequence"/>
</dbReference>
<proteinExistence type="predicted"/>
<comment type="caution">
    <text evidence="1">The sequence shown here is derived from an EMBL/GenBank/DDBJ whole genome shotgun (WGS) entry which is preliminary data.</text>
</comment>
<name>A0ABR6NJE3_9SPHN</name>
<reference evidence="1 2" key="1">
    <citation type="submission" date="2020-08" db="EMBL/GenBank/DDBJ databases">
        <title>Exploring microbial biodiversity for novel pathways involved in the catabolism of aromatic compounds derived from lignin.</title>
        <authorList>
            <person name="Elkins J."/>
        </authorList>
    </citation>
    <scope>NUCLEOTIDE SEQUENCE [LARGE SCALE GENOMIC DNA]</scope>
    <source>
        <strain evidence="1 2">B1D3A</strain>
    </source>
</reference>
<keyword evidence="2" id="KW-1185">Reference proteome</keyword>
<sequence length="85" mass="9468">MVERLMGRTVNRAAELRAAREAFELAMELGCTPRAAAHELRRRRLAALRACGRHADAARPPAEPDLSAPGAAGFSDWHSRWMMRD</sequence>
<gene>
    <name evidence="1" type="ORF">HNP60_003374</name>
</gene>